<organism evidence="1 2">
    <name type="scientific">Smallanthus sonchifolius</name>
    <dbReference type="NCBI Taxonomy" id="185202"/>
    <lineage>
        <taxon>Eukaryota</taxon>
        <taxon>Viridiplantae</taxon>
        <taxon>Streptophyta</taxon>
        <taxon>Embryophyta</taxon>
        <taxon>Tracheophyta</taxon>
        <taxon>Spermatophyta</taxon>
        <taxon>Magnoliopsida</taxon>
        <taxon>eudicotyledons</taxon>
        <taxon>Gunneridae</taxon>
        <taxon>Pentapetalae</taxon>
        <taxon>asterids</taxon>
        <taxon>campanulids</taxon>
        <taxon>Asterales</taxon>
        <taxon>Asteraceae</taxon>
        <taxon>Asteroideae</taxon>
        <taxon>Heliantheae alliance</taxon>
        <taxon>Millerieae</taxon>
        <taxon>Smallanthus</taxon>
    </lineage>
</organism>
<keyword evidence="2" id="KW-1185">Reference proteome</keyword>
<dbReference type="Proteomes" id="UP001056120">
    <property type="component" value="Linkage Group LG11"/>
</dbReference>
<sequence>MISLMGHKGVKASVGYSTKSLVEFDGYYYVKSGKVKRGGVVVAFSDARALPWRVNRWYKEEPILVVVDRGQREVVADDGYYLVLSEDELKVERGAILKEKAHKESLERGAILKEKGRKESLGSVVIVVRPPREDNENELAEEDWE</sequence>
<accession>A0ACB9HVZ2</accession>
<evidence type="ECO:0000313" key="2">
    <source>
        <dbReference type="Proteomes" id="UP001056120"/>
    </source>
</evidence>
<comment type="caution">
    <text evidence="1">The sequence shown here is derived from an EMBL/GenBank/DDBJ whole genome shotgun (WGS) entry which is preliminary data.</text>
</comment>
<reference evidence="1 2" key="2">
    <citation type="journal article" date="2022" name="Mol. Ecol. Resour.">
        <title>The genomes of chicory, endive, great burdock and yacon provide insights into Asteraceae paleo-polyploidization history and plant inulin production.</title>
        <authorList>
            <person name="Fan W."/>
            <person name="Wang S."/>
            <person name="Wang H."/>
            <person name="Wang A."/>
            <person name="Jiang F."/>
            <person name="Liu H."/>
            <person name="Zhao H."/>
            <person name="Xu D."/>
            <person name="Zhang Y."/>
        </authorList>
    </citation>
    <scope>NUCLEOTIDE SEQUENCE [LARGE SCALE GENOMIC DNA]</scope>
    <source>
        <strain evidence="2">cv. Yunnan</strain>
        <tissue evidence="1">Leaves</tissue>
    </source>
</reference>
<protein>
    <submittedName>
        <fullName evidence="1">Uncharacterized protein</fullName>
    </submittedName>
</protein>
<gene>
    <name evidence="1" type="ORF">L1987_35210</name>
</gene>
<name>A0ACB9HVZ2_9ASTR</name>
<dbReference type="EMBL" id="CM042028">
    <property type="protein sequence ID" value="KAI3799905.1"/>
    <property type="molecule type" value="Genomic_DNA"/>
</dbReference>
<proteinExistence type="predicted"/>
<reference evidence="2" key="1">
    <citation type="journal article" date="2022" name="Mol. Ecol. Resour.">
        <title>The genomes of chicory, endive, great burdock and yacon provide insights into Asteraceae palaeo-polyploidization history and plant inulin production.</title>
        <authorList>
            <person name="Fan W."/>
            <person name="Wang S."/>
            <person name="Wang H."/>
            <person name="Wang A."/>
            <person name="Jiang F."/>
            <person name="Liu H."/>
            <person name="Zhao H."/>
            <person name="Xu D."/>
            <person name="Zhang Y."/>
        </authorList>
    </citation>
    <scope>NUCLEOTIDE SEQUENCE [LARGE SCALE GENOMIC DNA]</scope>
    <source>
        <strain evidence="2">cv. Yunnan</strain>
    </source>
</reference>
<evidence type="ECO:0000313" key="1">
    <source>
        <dbReference type="EMBL" id="KAI3799905.1"/>
    </source>
</evidence>